<comment type="similarity">
    <text evidence="3">Belongs to the pyrroline-5-carboxylate reductase family.</text>
</comment>
<dbReference type="PANTHER" id="PTHR11645:SF69">
    <property type="entry name" value="PYRROLINE-5-CARBOXYLATE REDUCTASE"/>
    <property type="match status" value="1"/>
</dbReference>
<dbReference type="NCBIfam" id="TIGR00112">
    <property type="entry name" value="proC"/>
    <property type="match status" value="1"/>
</dbReference>
<dbReference type="Gene3D" id="1.10.3730.10">
    <property type="entry name" value="ProC C-terminal domain-like"/>
    <property type="match status" value="1"/>
</dbReference>
<feature type="binding site" evidence="13">
    <location>
        <begin position="94"/>
        <end position="97"/>
    </location>
    <ligand>
        <name>NADP(+)</name>
        <dbReference type="ChEBI" id="CHEBI:58349"/>
    </ligand>
</feature>
<reference evidence="16 17" key="1">
    <citation type="journal article" date="2024" name="bioRxiv">
        <title>A reference genome for Trichogramma kaykai: A tiny desert-dwelling parasitoid wasp with competing sex-ratio distorters.</title>
        <authorList>
            <person name="Culotta J."/>
            <person name="Lindsey A.R."/>
        </authorList>
    </citation>
    <scope>NUCLEOTIDE SEQUENCE [LARGE SCALE GENOMIC DNA]</scope>
    <source>
        <strain evidence="16 17">KSX58</strain>
    </source>
</reference>
<keyword evidence="9 13" id="KW-0521">NADP</keyword>
<keyword evidence="8" id="KW-0641">Proline biosynthesis</keyword>
<comment type="catalytic activity">
    <reaction evidence="12">
        <text>L-proline + NADP(+) = (S)-1-pyrroline-5-carboxylate + NADPH + 2 H(+)</text>
        <dbReference type="Rhea" id="RHEA:14109"/>
        <dbReference type="ChEBI" id="CHEBI:15378"/>
        <dbReference type="ChEBI" id="CHEBI:17388"/>
        <dbReference type="ChEBI" id="CHEBI:57783"/>
        <dbReference type="ChEBI" id="CHEBI:58349"/>
        <dbReference type="ChEBI" id="CHEBI:60039"/>
        <dbReference type="EC" id="1.5.1.2"/>
    </reaction>
</comment>
<organism evidence="16 17">
    <name type="scientific">Trichogramma kaykai</name>
    <dbReference type="NCBI Taxonomy" id="54128"/>
    <lineage>
        <taxon>Eukaryota</taxon>
        <taxon>Metazoa</taxon>
        <taxon>Ecdysozoa</taxon>
        <taxon>Arthropoda</taxon>
        <taxon>Hexapoda</taxon>
        <taxon>Insecta</taxon>
        <taxon>Pterygota</taxon>
        <taxon>Neoptera</taxon>
        <taxon>Endopterygota</taxon>
        <taxon>Hymenoptera</taxon>
        <taxon>Apocrita</taxon>
        <taxon>Proctotrupomorpha</taxon>
        <taxon>Chalcidoidea</taxon>
        <taxon>Trichogrammatidae</taxon>
        <taxon>Trichogramma</taxon>
    </lineage>
</organism>
<dbReference type="FunFam" id="1.10.3730.10:FF:000001">
    <property type="entry name" value="Pyrroline-5-carboxylate reductase"/>
    <property type="match status" value="1"/>
</dbReference>
<evidence type="ECO:0000256" key="9">
    <source>
        <dbReference type="ARBA" id="ARBA00022857"/>
    </source>
</evidence>
<evidence type="ECO:0000259" key="15">
    <source>
        <dbReference type="Pfam" id="PF14748"/>
    </source>
</evidence>
<dbReference type="FunFam" id="3.40.50.720:FF:000190">
    <property type="entry name" value="Pyrroline-5-carboxylate reductase"/>
    <property type="match status" value="1"/>
</dbReference>
<evidence type="ECO:0000256" key="6">
    <source>
        <dbReference type="ARBA" id="ARBA00022490"/>
    </source>
</evidence>
<evidence type="ECO:0000259" key="14">
    <source>
        <dbReference type="Pfam" id="PF03807"/>
    </source>
</evidence>
<keyword evidence="10" id="KW-0560">Oxidoreductase</keyword>
<evidence type="ECO:0000256" key="11">
    <source>
        <dbReference type="ARBA" id="ARBA00050547"/>
    </source>
</evidence>
<dbReference type="InterPro" id="IPR000304">
    <property type="entry name" value="Pyrroline-COOH_reductase"/>
</dbReference>
<protein>
    <recommendedName>
        <fullName evidence="5">Pyrroline-5-carboxylate reductase</fullName>
        <ecNumber evidence="4">1.5.1.2</ecNumber>
    </recommendedName>
</protein>
<dbReference type="EMBL" id="JBJJXI010000034">
    <property type="protein sequence ID" value="KAL3402469.1"/>
    <property type="molecule type" value="Genomic_DNA"/>
</dbReference>
<dbReference type="Gene3D" id="3.40.50.720">
    <property type="entry name" value="NAD(P)-binding Rossmann-like Domain"/>
    <property type="match status" value="1"/>
</dbReference>
<evidence type="ECO:0000256" key="4">
    <source>
        <dbReference type="ARBA" id="ARBA00012855"/>
    </source>
</evidence>
<evidence type="ECO:0000256" key="13">
    <source>
        <dbReference type="PIRSR" id="PIRSR000193-1"/>
    </source>
</evidence>
<feature type="domain" description="Pyrroline-5-carboxylate reductase catalytic N-terminal" evidence="14">
    <location>
        <begin position="28"/>
        <end position="126"/>
    </location>
</feature>
<comment type="pathway">
    <text evidence="2">Amino-acid biosynthesis; L-proline biosynthesis; L-proline from L-glutamate 5-semialdehyde: step 1/1.</text>
</comment>
<comment type="catalytic activity">
    <reaction evidence="11">
        <text>L-proline + NAD(+) = (S)-1-pyrroline-5-carboxylate + NADH + 2 H(+)</text>
        <dbReference type="Rhea" id="RHEA:14105"/>
        <dbReference type="ChEBI" id="CHEBI:15378"/>
        <dbReference type="ChEBI" id="CHEBI:17388"/>
        <dbReference type="ChEBI" id="CHEBI:57540"/>
        <dbReference type="ChEBI" id="CHEBI:57945"/>
        <dbReference type="ChEBI" id="CHEBI:60039"/>
        <dbReference type="EC" id="1.5.1.2"/>
    </reaction>
</comment>
<dbReference type="GO" id="GO:0005737">
    <property type="term" value="C:cytoplasm"/>
    <property type="evidence" value="ECO:0007669"/>
    <property type="project" value="UniProtKB-SubCell"/>
</dbReference>
<evidence type="ECO:0000256" key="3">
    <source>
        <dbReference type="ARBA" id="ARBA00005525"/>
    </source>
</evidence>
<dbReference type="Pfam" id="PF03807">
    <property type="entry name" value="F420_oxidored"/>
    <property type="match status" value="1"/>
</dbReference>
<dbReference type="EC" id="1.5.1.2" evidence="4"/>
<comment type="caution">
    <text evidence="16">The sequence shown here is derived from an EMBL/GenBank/DDBJ whole genome shotgun (WGS) entry which is preliminary data.</text>
</comment>
<sequence>MQRCLHSDKYLRMLAMPDPVMILKEINIGFVGGGNMAQAIAFGLLKKKCVNPENIWISSRTEETLNKWKEFDNNIHTTLNNADVIENCEYIFLAVKPHILVDALKTCVPHGKDKLPQKLFISVLVGTTLEVLNKELKILNENPSVIRSMPNTPLMVSEGITVYCCSNTSKEDEIIVKLLFSILGLCQDIPESLMNSVGGLSGSGPAYAYMIIEALADGAVRKGVPRALANKCAAQVLVGAGRMVLETGKHPGQLKDAVCSPSGSTITGIHEMERGGVRASMMNAVEAAVGRSDELTNSKK</sequence>
<dbReference type="PANTHER" id="PTHR11645">
    <property type="entry name" value="PYRROLINE-5-CARBOXYLATE REDUCTASE"/>
    <property type="match status" value="1"/>
</dbReference>
<gene>
    <name evidence="16" type="ORF">TKK_004424</name>
</gene>
<feature type="binding site" evidence="13">
    <location>
        <position position="81"/>
    </location>
    <ligand>
        <name>NADPH</name>
        <dbReference type="ChEBI" id="CHEBI:57783"/>
    </ligand>
</feature>
<dbReference type="InterPro" id="IPR036291">
    <property type="entry name" value="NAD(P)-bd_dom_sf"/>
</dbReference>
<dbReference type="HAMAP" id="MF_01925">
    <property type="entry name" value="P5C_reductase"/>
    <property type="match status" value="1"/>
</dbReference>
<keyword evidence="7" id="KW-0028">Amino-acid biosynthesis</keyword>
<evidence type="ECO:0000256" key="10">
    <source>
        <dbReference type="ARBA" id="ARBA00023002"/>
    </source>
</evidence>
<dbReference type="PIRSF" id="PIRSF000193">
    <property type="entry name" value="Pyrrol-5-carb_rd"/>
    <property type="match status" value="1"/>
</dbReference>
<dbReference type="SUPFAM" id="SSF51735">
    <property type="entry name" value="NAD(P)-binding Rossmann-fold domains"/>
    <property type="match status" value="1"/>
</dbReference>
<evidence type="ECO:0000256" key="12">
    <source>
        <dbReference type="ARBA" id="ARBA00052690"/>
    </source>
</evidence>
<dbReference type="InterPro" id="IPR028939">
    <property type="entry name" value="P5C_Rdtase_cat_N"/>
</dbReference>
<evidence type="ECO:0000256" key="5">
    <source>
        <dbReference type="ARBA" id="ARBA00021413"/>
    </source>
</evidence>
<name>A0ABD2XC15_9HYME</name>
<dbReference type="InterPro" id="IPR029036">
    <property type="entry name" value="P5CR_dimer"/>
</dbReference>
<evidence type="ECO:0000256" key="7">
    <source>
        <dbReference type="ARBA" id="ARBA00022605"/>
    </source>
</evidence>
<evidence type="ECO:0000256" key="1">
    <source>
        <dbReference type="ARBA" id="ARBA00004496"/>
    </source>
</evidence>
<feature type="domain" description="Pyrroline-5-carboxylate reductase dimerisation" evidence="15">
    <location>
        <begin position="191"/>
        <end position="295"/>
    </location>
</feature>
<dbReference type="Proteomes" id="UP001627154">
    <property type="component" value="Unassembled WGS sequence"/>
</dbReference>
<dbReference type="AlphaFoldDB" id="A0ABD2XC15"/>
<dbReference type="GO" id="GO:0004735">
    <property type="term" value="F:pyrroline-5-carboxylate reductase activity"/>
    <property type="evidence" value="ECO:0007669"/>
    <property type="project" value="UniProtKB-EC"/>
</dbReference>
<dbReference type="InterPro" id="IPR008927">
    <property type="entry name" value="6-PGluconate_DH-like_C_sf"/>
</dbReference>
<dbReference type="GO" id="GO:0008652">
    <property type="term" value="P:amino acid biosynthetic process"/>
    <property type="evidence" value="ECO:0007669"/>
    <property type="project" value="UniProtKB-KW"/>
</dbReference>
<keyword evidence="17" id="KW-1185">Reference proteome</keyword>
<evidence type="ECO:0000256" key="8">
    <source>
        <dbReference type="ARBA" id="ARBA00022650"/>
    </source>
</evidence>
<proteinExistence type="inferred from homology"/>
<evidence type="ECO:0000313" key="17">
    <source>
        <dbReference type="Proteomes" id="UP001627154"/>
    </source>
</evidence>
<keyword evidence="6" id="KW-0963">Cytoplasm</keyword>
<evidence type="ECO:0000313" key="16">
    <source>
        <dbReference type="EMBL" id="KAL3402469.1"/>
    </source>
</evidence>
<dbReference type="Pfam" id="PF14748">
    <property type="entry name" value="P5CR_dimer"/>
    <property type="match status" value="1"/>
</dbReference>
<accession>A0ABD2XC15</accession>
<evidence type="ECO:0000256" key="2">
    <source>
        <dbReference type="ARBA" id="ARBA00005205"/>
    </source>
</evidence>
<dbReference type="SUPFAM" id="SSF48179">
    <property type="entry name" value="6-phosphogluconate dehydrogenase C-terminal domain-like"/>
    <property type="match status" value="1"/>
</dbReference>
<comment type="subcellular location">
    <subcellularLocation>
        <location evidence="1">Cytoplasm</location>
    </subcellularLocation>
</comment>
<feature type="binding site" evidence="13">
    <location>
        <position position="59"/>
    </location>
    <ligand>
        <name>NADP(+)</name>
        <dbReference type="ChEBI" id="CHEBI:58349"/>
    </ligand>
</feature>